<dbReference type="GO" id="GO:0005737">
    <property type="term" value="C:cytoplasm"/>
    <property type="evidence" value="ECO:0007669"/>
    <property type="project" value="TreeGrafter"/>
</dbReference>
<dbReference type="PROSITE" id="PS50010">
    <property type="entry name" value="DH_2"/>
    <property type="match status" value="1"/>
</dbReference>
<dbReference type="OrthoDB" id="660555at2759"/>
<dbReference type="SUPFAM" id="SSF48065">
    <property type="entry name" value="DBL homology domain (DH-domain)"/>
    <property type="match status" value="1"/>
</dbReference>
<dbReference type="EMBL" id="AJWJ01000268">
    <property type="protein sequence ID" value="KAF2072564.1"/>
    <property type="molecule type" value="Genomic_DNA"/>
</dbReference>
<name>A0A8J4PT64_9MYCE</name>
<accession>A0A8J4PT64</accession>
<dbReference type="InterPro" id="IPR000219">
    <property type="entry name" value="DH_dom"/>
</dbReference>
<dbReference type="Proteomes" id="UP000695562">
    <property type="component" value="Unassembled WGS sequence"/>
</dbReference>
<dbReference type="SMART" id="SM00325">
    <property type="entry name" value="RhoGEF"/>
    <property type="match status" value="1"/>
</dbReference>
<evidence type="ECO:0000259" key="2">
    <source>
        <dbReference type="PROSITE" id="PS50010"/>
    </source>
</evidence>
<dbReference type="PANTHER" id="PTHR12673:SF159">
    <property type="entry name" value="LD03170P"/>
    <property type="match status" value="1"/>
</dbReference>
<dbReference type="PANTHER" id="PTHR12673">
    <property type="entry name" value="FACIOGENITAL DYSPLASIA PROTEIN"/>
    <property type="match status" value="1"/>
</dbReference>
<dbReference type="GO" id="GO:0005085">
    <property type="term" value="F:guanyl-nucleotide exchange factor activity"/>
    <property type="evidence" value="ECO:0007669"/>
    <property type="project" value="InterPro"/>
</dbReference>
<dbReference type="Gene3D" id="1.20.900.10">
    <property type="entry name" value="Dbl homology (DH) domain"/>
    <property type="match status" value="1"/>
</dbReference>
<reference evidence="3" key="1">
    <citation type="submission" date="2020-01" db="EMBL/GenBank/DDBJ databases">
        <title>Development of genomics and gene disruption for Polysphondylium violaceum indicates a role for the polyketide synthase stlB in stalk morphogenesis.</title>
        <authorList>
            <person name="Narita B."/>
            <person name="Kawabe Y."/>
            <person name="Kin K."/>
            <person name="Saito T."/>
            <person name="Gibbs R."/>
            <person name="Kuspa A."/>
            <person name="Muzny D."/>
            <person name="Queller D."/>
            <person name="Richards S."/>
            <person name="Strassman J."/>
            <person name="Sucgang R."/>
            <person name="Worley K."/>
            <person name="Schaap P."/>
        </authorList>
    </citation>
    <scope>NUCLEOTIDE SEQUENCE</scope>
    <source>
        <strain evidence="3">QSvi11</strain>
    </source>
</reference>
<evidence type="ECO:0000313" key="3">
    <source>
        <dbReference type="EMBL" id="KAF2072564.1"/>
    </source>
</evidence>
<keyword evidence="4" id="KW-1185">Reference proteome</keyword>
<evidence type="ECO:0000313" key="4">
    <source>
        <dbReference type="Proteomes" id="UP000695562"/>
    </source>
</evidence>
<dbReference type="Pfam" id="PF00621">
    <property type="entry name" value="RhoGEF"/>
    <property type="match status" value="1"/>
</dbReference>
<dbReference type="CDD" id="cd00160">
    <property type="entry name" value="RhoGEF"/>
    <property type="match status" value="1"/>
</dbReference>
<protein>
    <recommendedName>
        <fullName evidence="2">DH domain-containing protein</fullName>
    </recommendedName>
</protein>
<sequence length="250" mass="29726">MQEISDEKKFNTMRERILQEIVETERTYTLSLMRILDIYIEPIKNKSLLKENDRNTLFANICNIQSMHYQLFQEIASNFNSFMWSKNIELIPHGNDSNIEKKEITSLESSRIITEVFEKYITGFDEYKIYCLNYETALKTLEKQRNNNTNFSKFLLATKDEARDSGLDLNYYLILPIARIPRYILLFRDLLKYNKESEENVKIIEKLIQRLSEQTRDINEAQQAKSQQENLENQPTILNRVKHCLGFNNN</sequence>
<dbReference type="InterPro" id="IPR051092">
    <property type="entry name" value="FYVE_RhoGEF_PH"/>
</dbReference>
<feature type="domain" description="DH" evidence="2">
    <location>
        <begin position="13"/>
        <end position="221"/>
    </location>
</feature>
<dbReference type="AlphaFoldDB" id="A0A8J4PT64"/>
<gene>
    <name evidence="3" type="ORF">CYY_006113</name>
</gene>
<dbReference type="InterPro" id="IPR035899">
    <property type="entry name" value="DBL_dom_sf"/>
</dbReference>
<comment type="caution">
    <text evidence="3">The sequence shown here is derived from an EMBL/GenBank/DDBJ whole genome shotgun (WGS) entry which is preliminary data.</text>
</comment>
<feature type="coiled-coil region" evidence="1">
    <location>
        <begin position="194"/>
        <end position="234"/>
    </location>
</feature>
<keyword evidence="1" id="KW-0175">Coiled coil</keyword>
<evidence type="ECO:0000256" key="1">
    <source>
        <dbReference type="SAM" id="Coils"/>
    </source>
</evidence>
<organism evidence="3 4">
    <name type="scientific">Polysphondylium violaceum</name>
    <dbReference type="NCBI Taxonomy" id="133409"/>
    <lineage>
        <taxon>Eukaryota</taxon>
        <taxon>Amoebozoa</taxon>
        <taxon>Evosea</taxon>
        <taxon>Eumycetozoa</taxon>
        <taxon>Dictyostelia</taxon>
        <taxon>Dictyosteliales</taxon>
        <taxon>Dictyosteliaceae</taxon>
        <taxon>Polysphondylium</taxon>
    </lineage>
</organism>
<proteinExistence type="predicted"/>